<keyword evidence="1" id="KW-0472">Membrane</keyword>
<dbReference type="GO" id="GO:0016020">
    <property type="term" value="C:membrane"/>
    <property type="evidence" value="ECO:0007669"/>
    <property type="project" value="InterPro"/>
</dbReference>
<dbReference type="Gene3D" id="1.20.210.10">
    <property type="entry name" value="Cytochrome c oxidase-like, subunit I domain"/>
    <property type="match status" value="1"/>
</dbReference>
<organism evidence="2">
    <name type="scientific">hydrothermal vent metagenome</name>
    <dbReference type="NCBI Taxonomy" id="652676"/>
    <lineage>
        <taxon>unclassified sequences</taxon>
        <taxon>metagenomes</taxon>
        <taxon>ecological metagenomes</taxon>
    </lineage>
</organism>
<dbReference type="GO" id="GO:0009060">
    <property type="term" value="P:aerobic respiration"/>
    <property type="evidence" value="ECO:0007669"/>
    <property type="project" value="InterPro"/>
</dbReference>
<name>A0A3B0QTP7_9ZZZZ</name>
<feature type="transmembrane region" description="Helical" evidence="1">
    <location>
        <begin position="7"/>
        <end position="26"/>
    </location>
</feature>
<dbReference type="GO" id="GO:0004129">
    <property type="term" value="F:cytochrome-c oxidase activity"/>
    <property type="evidence" value="ECO:0007669"/>
    <property type="project" value="InterPro"/>
</dbReference>
<keyword evidence="1" id="KW-1133">Transmembrane helix</keyword>
<reference evidence="2" key="1">
    <citation type="submission" date="2018-06" db="EMBL/GenBank/DDBJ databases">
        <authorList>
            <person name="Zhirakovskaya E."/>
        </authorList>
    </citation>
    <scope>NUCLEOTIDE SEQUENCE</scope>
</reference>
<evidence type="ECO:0000313" key="2">
    <source>
        <dbReference type="EMBL" id="VAV84760.1"/>
    </source>
</evidence>
<dbReference type="GO" id="GO:0020037">
    <property type="term" value="F:heme binding"/>
    <property type="evidence" value="ECO:0007669"/>
    <property type="project" value="InterPro"/>
</dbReference>
<dbReference type="SUPFAM" id="SSF81442">
    <property type="entry name" value="Cytochrome c oxidase subunit I-like"/>
    <property type="match status" value="1"/>
</dbReference>
<dbReference type="EMBL" id="UOEA01000072">
    <property type="protein sequence ID" value="VAV84760.1"/>
    <property type="molecule type" value="Genomic_DNA"/>
</dbReference>
<evidence type="ECO:0000256" key="1">
    <source>
        <dbReference type="SAM" id="Phobius"/>
    </source>
</evidence>
<gene>
    <name evidence="2" type="ORF">MNBD_DELTA01-147</name>
</gene>
<keyword evidence="1" id="KW-0812">Transmembrane</keyword>
<evidence type="ECO:0008006" key="3">
    <source>
        <dbReference type="Google" id="ProtNLM"/>
    </source>
</evidence>
<dbReference type="AlphaFoldDB" id="A0A3B0QTP7"/>
<accession>A0A3B0QTP7</accession>
<dbReference type="InterPro" id="IPR036927">
    <property type="entry name" value="Cyt_c_oxase-like_su1_sf"/>
</dbReference>
<feature type="transmembrane region" description="Helical" evidence="1">
    <location>
        <begin position="38"/>
        <end position="60"/>
    </location>
</feature>
<feature type="transmembrane region" description="Helical" evidence="1">
    <location>
        <begin position="72"/>
        <end position="95"/>
    </location>
</feature>
<feature type="transmembrane region" description="Helical" evidence="1">
    <location>
        <begin position="107"/>
        <end position="126"/>
    </location>
</feature>
<protein>
    <recommendedName>
        <fullName evidence="3">Cytochrome-c oxidase</fullName>
    </recommendedName>
</protein>
<proteinExistence type="predicted"/>
<sequence length="139" mass="15444">MSKITIWFLKCAMLYFVAAIFIGIYMSKAGGVYPLKPIHTHFNLLGWMSMMIFGVGYHILPRFSGAPLWSEKLSIVHLWLANIGLLGMALGWLLIGRGVTNNVLHAFSIIEAVSVILFVVNMFKTIKPAPAPVKRTPAK</sequence>